<reference evidence="2 3" key="1">
    <citation type="submission" date="2017-12" db="EMBL/GenBank/DDBJ databases">
        <title>Comparative genomics of Botrytis spp.</title>
        <authorList>
            <person name="Valero-Jimenez C.A."/>
            <person name="Tapia P."/>
            <person name="Veloso J."/>
            <person name="Silva-Moreno E."/>
            <person name="Staats M."/>
            <person name="Valdes J.H."/>
            <person name="Van Kan J.A.L."/>
        </authorList>
    </citation>
    <scope>NUCLEOTIDE SEQUENCE [LARGE SCALE GENOMIC DNA]</scope>
    <source>
        <strain evidence="2 3">MUCL435</strain>
    </source>
</reference>
<keyword evidence="3" id="KW-1185">Reference proteome</keyword>
<dbReference type="AlphaFoldDB" id="A0A4S8QKF0"/>
<protein>
    <submittedName>
        <fullName evidence="2">Uncharacterized protein</fullName>
    </submittedName>
</protein>
<evidence type="ECO:0000313" key="3">
    <source>
        <dbReference type="Proteomes" id="UP000308671"/>
    </source>
</evidence>
<dbReference type="Proteomes" id="UP000308671">
    <property type="component" value="Unassembled WGS sequence"/>
</dbReference>
<name>A0A4S8QKF0_9HELO</name>
<accession>A0A4S8QKF0</accession>
<comment type="caution">
    <text evidence="2">The sequence shown here is derived from an EMBL/GenBank/DDBJ whole genome shotgun (WGS) entry which is preliminary data.</text>
</comment>
<proteinExistence type="predicted"/>
<evidence type="ECO:0000256" key="1">
    <source>
        <dbReference type="SAM" id="MobiDB-lite"/>
    </source>
</evidence>
<feature type="region of interest" description="Disordered" evidence="1">
    <location>
        <begin position="120"/>
        <end position="139"/>
    </location>
</feature>
<organism evidence="2 3">
    <name type="scientific">Botrytis galanthina</name>
    <dbReference type="NCBI Taxonomy" id="278940"/>
    <lineage>
        <taxon>Eukaryota</taxon>
        <taxon>Fungi</taxon>
        <taxon>Dikarya</taxon>
        <taxon>Ascomycota</taxon>
        <taxon>Pezizomycotina</taxon>
        <taxon>Leotiomycetes</taxon>
        <taxon>Helotiales</taxon>
        <taxon>Sclerotiniaceae</taxon>
        <taxon>Botrytis</taxon>
    </lineage>
</organism>
<sequence>MAGAEEKKAKDKEYCTNTSVDGKVNAPLSRKTSHFIRHRLFPCHHASEKEDENFRNNLSESGDVDVKMRDQSNFRANIQEKPNNFAKLELVSACWRARSSCPLFVVPAVDRILQLKNIGKRTSGTVSRSSGKRLDDSLM</sequence>
<gene>
    <name evidence="2" type="ORF">BGAL_0672g00020</name>
</gene>
<dbReference type="EMBL" id="PQXL01000668">
    <property type="protein sequence ID" value="THV44321.1"/>
    <property type="molecule type" value="Genomic_DNA"/>
</dbReference>
<feature type="compositionally biased region" description="Polar residues" evidence="1">
    <location>
        <begin position="120"/>
        <end position="129"/>
    </location>
</feature>
<evidence type="ECO:0000313" key="2">
    <source>
        <dbReference type="EMBL" id="THV44321.1"/>
    </source>
</evidence>